<reference evidence="2" key="1">
    <citation type="submission" date="2021-01" db="EMBL/GenBank/DDBJ databases">
        <title>Whole genome shotgun sequence of Planobispora takensis NBRC 109077.</title>
        <authorList>
            <person name="Komaki H."/>
            <person name="Tamura T."/>
        </authorList>
    </citation>
    <scope>NUCLEOTIDE SEQUENCE</scope>
    <source>
        <strain evidence="2">NBRC 109077</strain>
    </source>
</reference>
<organism evidence="2 3">
    <name type="scientific">Planobispora takensis</name>
    <dbReference type="NCBI Taxonomy" id="1367882"/>
    <lineage>
        <taxon>Bacteria</taxon>
        <taxon>Bacillati</taxon>
        <taxon>Actinomycetota</taxon>
        <taxon>Actinomycetes</taxon>
        <taxon>Streptosporangiales</taxon>
        <taxon>Streptosporangiaceae</taxon>
        <taxon>Planobispora</taxon>
    </lineage>
</organism>
<comment type="caution">
    <text evidence="2">The sequence shown here is derived from an EMBL/GenBank/DDBJ whole genome shotgun (WGS) entry which is preliminary data.</text>
</comment>
<dbReference type="Pfam" id="PF08241">
    <property type="entry name" value="Methyltransf_11"/>
    <property type="match status" value="1"/>
</dbReference>
<evidence type="ECO:0000259" key="1">
    <source>
        <dbReference type="Pfam" id="PF08241"/>
    </source>
</evidence>
<gene>
    <name evidence="2" type="ORF">Pta02_58480</name>
</gene>
<dbReference type="GO" id="GO:0008757">
    <property type="term" value="F:S-adenosylmethionine-dependent methyltransferase activity"/>
    <property type="evidence" value="ECO:0007669"/>
    <property type="project" value="InterPro"/>
</dbReference>
<evidence type="ECO:0000313" key="3">
    <source>
        <dbReference type="Proteomes" id="UP000634476"/>
    </source>
</evidence>
<dbReference type="RefSeq" id="WP_203878118.1">
    <property type="nucleotide sequence ID" value="NZ_BOOK01000043.1"/>
</dbReference>
<protein>
    <recommendedName>
        <fullName evidence="1">Methyltransferase type 11 domain-containing protein</fullName>
    </recommendedName>
</protein>
<dbReference type="InterPro" id="IPR029063">
    <property type="entry name" value="SAM-dependent_MTases_sf"/>
</dbReference>
<evidence type="ECO:0000313" key="2">
    <source>
        <dbReference type="EMBL" id="GII03840.1"/>
    </source>
</evidence>
<dbReference type="AlphaFoldDB" id="A0A8J3T4E2"/>
<name>A0A8J3T4E2_9ACTN</name>
<dbReference type="SUPFAM" id="SSF53335">
    <property type="entry name" value="S-adenosyl-L-methionine-dependent methyltransferases"/>
    <property type="match status" value="1"/>
</dbReference>
<dbReference type="EMBL" id="BOOK01000043">
    <property type="protein sequence ID" value="GII03840.1"/>
    <property type="molecule type" value="Genomic_DNA"/>
</dbReference>
<dbReference type="InterPro" id="IPR013216">
    <property type="entry name" value="Methyltransf_11"/>
</dbReference>
<proteinExistence type="predicted"/>
<sequence length="286" mass="29938">MAVSEKHDRFRDGADDPARAARRMWALGDYTPIAGLIAGLGRELVEACGAGAGHRVLDVGAGTGNAALAAAERGAAVTAADLTPELLETGRRRAEERGLTLRWVEADAQSLPFGDGEFDVVLSAVGAIFAPDHTAAAGELVRVCRSGGTVAMANWTPGGAAGEFLRILGRYAPPPPPGSLSPLMWGEPEHVTALFAGYGMRPETEARSLRVEFDGPPERLIEIYRANFAPVLATYAGLAGDPGRAAALDRDLLDLAVRENRAAPGEPGHYEYEYLLVVAGKAGGQG</sequence>
<dbReference type="CDD" id="cd02440">
    <property type="entry name" value="AdoMet_MTases"/>
    <property type="match status" value="1"/>
</dbReference>
<dbReference type="PANTHER" id="PTHR43591">
    <property type="entry name" value="METHYLTRANSFERASE"/>
    <property type="match status" value="1"/>
</dbReference>
<dbReference type="Proteomes" id="UP000634476">
    <property type="component" value="Unassembled WGS sequence"/>
</dbReference>
<keyword evidence="3" id="KW-1185">Reference proteome</keyword>
<dbReference type="Gene3D" id="3.40.50.150">
    <property type="entry name" value="Vaccinia Virus protein VP39"/>
    <property type="match status" value="1"/>
</dbReference>
<accession>A0A8J3T4E2</accession>
<dbReference type="PANTHER" id="PTHR43591:SF24">
    <property type="entry name" value="2-METHOXY-6-POLYPRENYL-1,4-BENZOQUINOL METHYLASE, MITOCHONDRIAL"/>
    <property type="match status" value="1"/>
</dbReference>
<feature type="domain" description="Methyltransferase type 11" evidence="1">
    <location>
        <begin position="57"/>
        <end position="151"/>
    </location>
</feature>